<feature type="transmembrane region" description="Helical" evidence="2">
    <location>
        <begin position="145"/>
        <end position="167"/>
    </location>
</feature>
<feature type="compositionally biased region" description="Low complexity" evidence="1">
    <location>
        <begin position="790"/>
        <end position="800"/>
    </location>
</feature>
<feature type="transmembrane region" description="Helical" evidence="2">
    <location>
        <begin position="121"/>
        <end position="138"/>
    </location>
</feature>
<keyword evidence="2" id="KW-1133">Transmembrane helix</keyword>
<evidence type="ECO:0000313" key="3">
    <source>
        <dbReference type="EMBL" id="KAF5839201.1"/>
    </source>
</evidence>
<comment type="caution">
    <text evidence="3">The sequence shown here is derived from an EMBL/GenBank/DDBJ whole genome shotgun (WGS) entry which is preliminary data.</text>
</comment>
<feature type="compositionally biased region" description="Polar residues" evidence="1">
    <location>
        <begin position="350"/>
        <end position="367"/>
    </location>
</feature>
<dbReference type="EMBL" id="MU069551">
    <property type="protein sequence ID" value="KAF5839201.1"/>
    <property type="molecule type" value="Genomic_DNA"/>
</dbReference>
<evidence type="ECO:0000256" key="2">
    <source>
        <dbReference type="SAM" id="Phobius"/>
    </source>
</evidence>
<feature type="compositionally biased region" description="Polar residues" evidence="1">
    <location>
        <begin position="911"/>
        <end position="920"/>
    </location>
</feature>
<reference evidence="3" key="1">
    <citation type="submission" date="2017-08" db="EMBL/GenBank/DDBJ databases">
        <authorList>
            <person name="Polle J.E."/>
            <person name="Barry K."/>
            <person name="Cushman J."/>
            <person name="Schmutz J."/>
            <person name="Tran D."/>
            <person name="Hathwaick L.T."/>
            <person name="Yim W.C."/>
            <person name="Jenkins J."/>
            <person name="Mckie-Krisberg Z.M."/>
            <person name="Prochnik S."/>
            <person name="Lindquist E."/>
            <person name="Dockter R.B."/>
            <person name="Adam C."/>
            <person name="Molina H."/>
            <person name="Bunkerborg J."/>
            <person name="Jin E."/>
            <person name="Buchheim M."/>
            <person name="Magnuson J."/>
        </authorList>
    </citation>
    <scope>NUCLEOTIDE SEQUENCE</scope>
    <source>
        <strain evidence="3">CCAP 19/18</strain>
    </source>
</reference>
<feature type="transmembrane region" description="Helical" evidence="2">
    <location>
        <begin position="18"/>
        <end position="34"/>
    </location>
</feature>
<evidence type="ECO:0000256" key="1">
    <source>
        <dbReference type="SAM" id="MobiDB-lite"/>
    </source>
</evidence>
<accession>A0ABQ7GX68</accession>
<keyword evidence="2" id="KW-0472">Membrane</keyword>
<dbReference type="InterPro" id="IPR052213">
    <property type="entry name" value="PAR3"/>
</dbReference>
<keyword evidence="2" id="KW-0812">Transmembrane</keyword>
<proteinExistence type="predicted"/>
<feature type="region of interest" description="Disordered" evidence="1">
    <location>
        <begin position="754"/>
        <end position="828"/>
    </location>
</feature>
<feature type="region of interest" description="Disordered" evidence="1">
    <location>
        <begin position="890"/>
        <end position="949"/>
    </location>
</feature>
<feature type="compositionally biased region" description="Polar residues" evidence="1">
    <location>
        <begin position="268"/>
        <end position="283"/>
    </location>
</feature>
<protein>
    <submittedName>
        <fullName evidence="3">Uncharacterized protein</fullName>
    </submittedName>
</protein>
<keyword evidence="4" id="KW-1185">Reference proteome</keyword>
<evidence type="ECO:0000313" key="4">
    <source>
        <dbReference type="Proteomes" id="UP000815325"/>
    </source>
</evidence>
<gene>
    <name evidence="3" type="ORF">DUNSADRAFT_1338</name>
</gene>
<feature type="transmembrane region" description="Helical" evidence="2">
    <location>
        <begin position="41"/>
        <end position="60"/>
    </location>
</feature>
<dbReference type="Proteomes" id="UP000815325">
    <property type="component" value="Unassembled WGS sequence"/>
</dbReference>
<feature type="region of interest" description="Disordered" evidence="1">
    <location>
        <begin position="209"/>
        <end position="300"/>
    </location>
</feature>
<dbReference type="PANTHER" id="PTHR16484:SF17">
    <property type="entry name" value="BAZOOKA, ISOFORM B"/>
    <property type="match status" value="1"/>
</dbReference>
<dbReference type="PANTHER" id="PTHR16484">
    <property type="entry name" value="PARTITIONING DEFECTIVE 3 RELATED"/>
    <property type="match status" value="1"/>
</dbReference>
<feature type="region of interest" description="Disordered" evidence="1">
    <location>
        <begin position="343"/>
        <end position="368"/>
    </location>
</feature>
<name>A0ABQ7GX68_DUNSA</name>
<organism evidence="3 4">
    <name type="scientific">Dunaliella salina</name>
    <name type="common">Green alga</name>
    <name type="synonym">Protococcus salinus</name>
    <dbReference type="NCBI Taxonomy" id="3046"/>
    <lineage>
        <taxon>Eukaryota</taxon>
        <taxon>Viridiplantae</taxon>
        <taxon>Chlorophyta</taxon>
        <taxon>core chlorophytes</taxon>
        <taxon>Chlorophyceae</taxon>
        <taxon>CS clade</taxon>
        <taxon>Chlamydomonadales</taxon>
        <taxon>Dunaliellaceae</taxon>
        <taxon>Dunaliella</taxon>
    </lineage>
</organism>
<sequence>MGVQQISTRAGLLSFQQVQFWSIIVFCGLLSFVSKQGCDRYFAPAIVLMVLAVCIFGAARRRQYTAVWWPVLFYSLLKSACLVQRSFSDSEKAPFVLLYLDLPQHMMTTVPQLLILNMRSVPLLLFLLCNAGAGALYYRSVVGHSVLVAILRASGVQAVSFCAFAMARHSIVHSSLHTAKKGSGSSRGEPKQLQYKQHQLKELQLQEPEELQQHEKGEKAELVQGGSREADVHPHSSNASHHQHGRDANPGPNSVAGAECGRIKSDTTSDISAMPESSSRAWPQQQQEQERQQQQEQQQRQQQQEQQQRQQQQEQQLRQQQEQLQRALDRSQMLSDHLLALDRQRGSAGTRRSSVGSPSHTLPTLNLSGFADPAVQRALLEAARARARNPHEQLYSSKFVQPASHTSRTLESLQAACRFAVKVNGPGLQPDSMPGGAVPSLQERLRRLQQFAPSESPAMRAGCVVISFGALPRGQGQTLQEMSEDVAAVAKEWARGLGLLTPEEGPLTVQACPQPCSSSGHHETQPSEFNMAVRTPIVIMSPAFESTGLQDSQQLEGADVHEPHPHPSVEVKEDMCCEVQLALIAPPHFELQGWRGAAGDAPEDLPDGAKQHSLCCLASLDGQFVPTSVELCTPLGGKSRERLVKVQVSLHKTMRDVASLHPKVLVLELWAAGALVGSHSVALLPGLYTGALAELQGWGGHADNADNGEKRSAFIRDLSRWLHYQASSLGALQQEQQQGQGQGQGLQLQTPSLCDAREQQQEAEGALPQEQRKGQGQGLDVQTSSLGDVQEQQQQRQQEQQEAEGVAAGETSLQPSLPQGDAAAAQQEPCEEEQLLSLMATVGRDLLAHSLGCGMITVAGLVLDGLASFPFCLSASALLGEIKAEAEQLDHPQPGGHQQNQAPAPGPKASLSEQRPTMQPTHFVDARQQQPGACSGEQRPPMEPEPTTQPILMRCFSGRLVGRVQGRNIQGHRRRQNRQRSSTAHCMVPACPLWPWLGSRVKCVAPRTCHGRGRRQCLLTAPPPAARLAALPRWLRQRRPTAWNCSAQAGKQHGQPCQRVGQHSCRLHHGLQC</sequence>
<feature type="compositionally biased region" description="Basic and acidic residues" evidence="1">
    <location>
        <begin position="211"/>
        <end position="221"/>
    </location>
</feature>
<feature type="region of interest" description="Disordered" evidence="1">
    <location>
        <begin position="177"/>
        <end position="197"/>
    </location>
</feature>